<organism evidence="2 3">
    <name type="scientific">Syphacia muris</name>
    <dbReference type="NCBI Taxonomy" id="451379"/>
    <lineage>
        <taxon>Eukaryota</taxon>
        <taxon>Metazoa</taxon>
        <taxon>Ecdysozoa</taxon>
        <taxon>Nematoda</taxon>
        <taxon>Chromadorea</taxon>
        <taxon>Rhabditida</taxon>
        <taxon>Spirurina</taxon>
        <taxon>Oxyuridomorpha</taxon>
        <taxon>Oxyuroidea</taxon>
        <taxon>Oxyuridae</taxon>
        <taxon>Syphacia</taxon>
    </lineage>
</organism>
<feature type="transmembrane region" description="Helical" evidence="1">
    <location>
        <begin position="75"/>
        <end position="95"/>
    </location>
</feature>
<evidence type="ECO:0000256" key="1">
    <source>
        <dbReference type="SAM" id="Phobius"/>
    </source>
</evidence>
<dbReference type="WBParaSite" id="SMUV_0000621501-mRNA-1">
    <property type="protein sequence ID" value="SMUV_0000621501-mRNA-1"/>
    <property type="gene ID" value="SMUV_0000621501"/>
</dbReference>
<keyword evidence="1" id="KW-0812">Transmembrane</keyword>
<evidence type="ECO:0000313" key="2">
    <source>
        <dbReference type="Proteomes" id="UP000046393"/>
    </source>
</evidence>
<dbReference type="Proteomes" id="UP000046393">
    <property type="component" value="Unplaced"/>
</dbReference>
<protein>
    <submittedName>
        <fullName evidence="3">Plasminogen receptor (KT)</fullName>
    </submittedName>
</protein>
<proteinExistence type="predicted"/>
<keyword evidence="1" id="KW-0472">Membrane</keyword>
<keyword evidence="1" id="KW-1133">Transmembrane helix</keyword>
<keyword evidence="2" id="KW-1185">Reference proteome</keyword>
<reference evidence="3" key="1">
    <citation type="submission" date="2017-02" db="UniProtKB">
        <authorList>
            <consortium name="WormBaseParasite"/>
        </authorList>
    </citation>
    <scope>IDENTIFICATION</scope>
</reference>
<name>A0A0N5ANM3_9BILA</name>
<evidence type="ECO:0000313" key="3">
    <source>
        <dbReference type="WBParaSite" id="SMUV_0000621501-mRNA-1"/>
    </source>
</evidence>
<sequence>MFIGKHKWNIIYNEAIERLDREKAQRMEALNEIFAERRRAYELSKKLEEKIWKSSCGTLIGAMYGFYYFERRNYMYLLPGLAALGYLGLTTNFIFAMRNGRRPDMTFDNKFQYKELLPHIPLSLNEIRMRQSRSISGDDDMESDMVGY</sequence>
<dbReference type="AlphaFoldDB" id="A0A0N5ANM3"/>
<accession>A0A0N5ANM3</accession>